<keyword evidence="1" id="KW-0812">Transmembrane</keyword>
<evidence type="ECO:0000313" key="3">
    <source>
        <dbReference type="Proteomes" id="UP000439903"/>
    </source>
</evidence>
<evidence type="ECO:0000313" key="2">
    <source>
        <dbReference type="EMBL" id="KAF0427190.1"/>
    </source>
</evidence>
<accession>A0A8H3X705</accession>
<dbReference type="OrthoDB" id="5596129at2759"/>
<proteinExistence type="predicted"/>
<sequence length="359" mass="41643">MIIDLFQIRHNEPKSIIILRRFVIIIIVGLLIAAFVVLCIGVHDELPSVNVTYKAANNQPIPVLYFNYNYNFTINCAISNNTGNYNCNNYINKTIYDPSQSKYIAAFSANYYVKSYTGCILSINITDPRYNISNQSDYMVMYAYDKEYDLNPRIGQFEQSLSLKNMYFFGQPRNDIAHYDWIFDRCIRHALVSDVLSYFGRQKYISIPFLESHMSIASTANSDLRINNTYYAVLRFLMSPPFIVTEQTEERSKTILSMLGIIGGIWSFAVALYIFLFGPGLISPWGFVQKSKLFKDQYEKDVLPFVFESDTSEDLNSSMQRRLNNLEKRIEFYDKFVIDNSLLTLAHKDEQSTIYNSEK</sequence>
<keyword evidence="1" id="KW-1133">Transmembrane helix</keyword>
<comment type="caution">
    <text evidence="2">The sequence shown here is derived from an EMBL/GenBank/DDBJ whole genome shotgun (WGS) entry which is preliminary data.</text>
</comment>
<name>A0A8H3X705_GIGMA</name>
<feature type="transmembrane region" description="Helical" evidence="1">
    <location>
        <begin position="21"/>
        <end position="43"/>
    </location>
</feature>
<reference evidence="2 3" key="1">
    <citation type="journal article" date="2019" name="Environ. Microbiol.">
        <title>At the nexus of three kingdoms: the genome of the mycorrhizal fungus Gigaspora margarita provides insights into plant, endobacterial and fungal interactions.</title>
        <authorList>
            <person name="Venice F."/>
            <person name="Ghignone S."/>
            <person name="Salvioli di Fossalunga A."/>
            <person name="Amselem J."/>
            <person name="Novero M."/>
            <person name="Xianan X."/>
            <person name="Sedzielewska Toro K."/>
            <person name="Morin E."/>
            <person name="Lipzen A."/>
            <person name="Grigoriev I.V."/>
            <person name="Henrissat B."/>
            <person name="Martin F.M."/>
            <person name="Bonfante P."/>
        </authorList>
    </citation>
    <scope>NUCLEOTIDE SEQUENCE [LARGE SCALE GENOMIC DNA]</scope>
    <source>
        <strain evidence="2 3">BEG34</strain>
    </source>
</reference>
<dbReference type="AlphaFoldDB" id="A0A8H3X705"/>
<feature type="transmembrane region" description="Helical" evidence="1">
    <location>
        <begin position="255"/>
        <end position="282"/>
    </location>
</feature>
<protein>
    <submittedName>
        <fullName evidence="2">Uncharacterized protein</fullName>
    </submittedName>
</protein>
<dbReference type="Proteomes" id="UP000439903">
    <property type="component" value="Unassembled WGS sequence"/>
</dbReference>
<organism evidence="2 3">
    <name type="scientific">Gigaspora margarita</name>
    <dbReference type="NCBI Taxonomy" id="4874"/>
    <lineage>
        <taxon>Eukaryota</taxon>
        <taxon>Fungi</taxon>
        <taxon>Fungi incertae sedis</taxon>
        <taxon>Mucoromycota</taxon>
        <taxon>Glomeromycotina</taxon>
        <taxon>Glomeromycetes</taxon>
        <taxon>Diversisporales</taxon>
        <taxon>Gigasporaceae</taxon>
        <taxon>Gigaspora</taxon>
    </lineage>
</organism>
<keyword evidence="3" id="KW-1185">Reference proteome</keyword>
<dbReference type="EMBL" id="WTPW01001596">
    <property type="protein sequence ID" value="KAF0427190.1"/>
    <property type="molecule type" value="Genomic_DNA"/>
</dbReference>
<keyword evidence="1" id="KW-0472">Membrane</keyword>
<gene>
    <name evidence="2" type="ORF">F8M41_006089</name>
</gene>
<evidence type="ECO:0000256" key="1">
    <source>
        <dbReference type="SAM" id="Phobius"/>
    </source>
</evidence>